<dbReference type="InterPro" id="IPR007138">
    <property type="entry name" value="ABM_dom"/>
</dbReference>
<dbReference type="AlphaFoldDB" id="A0A2R4TB96"/>
<dbReference type="KEGG" id="slk:SLUN_33570"/>
<dbReference type="SUPFAM" id="SSF54909">
    <property type="entry name" value="Dimeric alpha+beta barrel"/>
    <property type="match status" value="1"/>
</dbReference>
<dbReference type="GO" id="GO:0004497">
    <property type="term" value="F:monooxygenase activity"/>
    <property type="evidence" value="ECO:0007669"/>
    <property type="project" value="UniProtKB-KW"/>
</dbReference>
<gene>
    <name evidence="2" type="ORF">SLUN_33570</name>
</gene>
<proteinExistence type="predicted"/>
<name>A0A2R4TB96_9ACTN</name>
<dbReference type="Pfam" id="PF03992">
    <property type="entry name" value="ABM"/>
    <property type="match status" value="1"/>
</dbReference>
<organism evidence="2 3">
    <name type="scientific">Streptomyces lunaelactis</name>
    <dbReference type="NCBI Taxonomy" id="1535768"/>
    <lineage>
        <taxon>Bacteria</taxon>
        <taxon>Bacillati</taxon>
        <taxon>Actinomycetota</taxon>
        <taxon>Actinomycetes</taxon>
        <taxon>Kitasatosporales</taxon>
        <taxon>Streptomycetaceae</taxon>
        <taxon>Streptomyces</taxon>
    </lineage>
</organism>
<dbReference type="EMBL" id="CP026304">
    <property type="protein sequence ID" value="AVZ76406.1"/>
    <property type="molecule type" value="Genomic_DNA"/>
</dbReference>
<evidence type="ECO:0000313" key="2">
    <source>
        <dbReference type="EMBL" id="AVZ76406.1"/>
    </source>
</evidence>
<dbReference type="InterPro" id="IPR011008">
    <property type="entry name" value="Dimeric_a/b-barrel"/>
</dbReference>
<evidence type="ECO:0000259" key="1">
    <source>
        <dbReference type="PROSITE" id="PS51725"/>
    </source>
</evidence>
<dbReference type="PROSITE" id="PS51725">
    <property type="entry name" value="ABM"/>
    <property type="match status" value="1"/>
</dbReference>
<dbReference type="Proteomes" id="UP000244201">
    <property type="component" value="Chromosome"/>
</dbReference>
<evidence type="ECO:0000313" key="3">
    <source>
        <dbReference type="Proteomes" id="UP000244201"/>
    </source>
</evidence>
<keyword evidence="2" id="KW-0560">Oxidoreductase</keyword>
<dbReference type="GeneID" id="55660181"/>
<feature type="domain" description="ABM" evidence="1">
    <location>
        <begin position="5"/>
        <end position="97"/>
    </location>
</feature>
<dbReference type="RefSeq" id="WP_108153693.1">
    <property type="nucleotide sequence ID" value="NZ_CP026304.1"/>
</dbReference>
<dbReference type="Gene3D" id="3.30.70.100">
    <property type="match status" value="1"/>
</dbReference>
<sequence>MPHEVRVLVYQAAHDDEQLEAVRAAYHLVSKRLAEVPGMLGNELLRSPLDPTAIVVVSRWADLAAFRRWEESAGHREDTAPLRPYRDTRLAVPFGIFEVEAAY</sequence>
<accession>A0A2R4TB96</accession>
<dbReference type="OrthoDB" id="4304335at2"/>
<protein>
    <submittedName>
        <fullName evidence="2">Antibiotic biosynthesis monooxygenase</fullName>
    </submittedName>
</protein>
<keyword evidence="3" id="KW-1185">Reference proteome</keyword>
<keyword evidence="2" id="KW-0503">Monooxygenase</keyword>
<reference evidence="2 3" key="1">
    <citation type="submission" date="2018-01" db="EMBL/GenBank/DDBJ databases">
        <title>Complete genome sequence of Streptomyces lunaelactis MM109T, a Ferroverdin A producer isolated from cave moonmilk deposits.</title>
        <authorList>
            <person name="Naome A."/>
            <person name="Martinet L."/>
            <person name="Maciejewska M."/>
            <person name="Anderssen S."/>
            <person name="Adam D."/>
            <person name="Tenconi E."/>
            <person name="Deflandre B."/>
            <person name="Arguelles-Arias A."/>
            <person name="Calusinska M."/>
            <person name="Copieters W."/>
            <person name="Karim L."/>
            <person name="Hanikenne M."/>
            <person name="Baurain D."/>
            <person name="van Wezel G."/>
            <person name="Smargiasso N."/>
            <person name="de Pauw E."/>
            <person name="Delfosse P."/>
            <person name="Rigali S."/>
        </authorList>
    </citation>
    <scope>NUCLEOTIDE SEQUENCE [LARGE SCALE GENOMIC DNA]</scope>
    <source>
        <strain evidence="2 3">MM109</strain>
    </source>
</reference>